<dbReference type="Proteomes" id="UP001589609">
    <property type="component" value="Unassembled WGS sequence"/>
</dbReference>
<keyword evidence="3" id="KW-1185">Reference proteome</keyword>
<evidence type="ECO:0000313" key="2">
    <source>
        <dbReference type="EMBL" id="MFB9758681.1"/>
    </source>
</evidence>
<sequence length="44" mass="5110">MEKNKKVPVHLSYESDGKIGKKNNKVKANRRDQAEFFNTTQNSE</sequence>
<comment type="caution">
    <text evidence="2">The sequence shown here is derived from an EMBL/GenBank/DDBJ whole genome shotgun (WGS) entry which is preliminary data.</text>
</comment>
<feature type="region of interest" description="Disordered" evidence="1">
    <location>
        <begin position="1"/>
        <end position="44"/>
    </location>
</feature>
<gene>
    <name evidence="2" type="ORF">ACFFMS_09255</name>
</gene>
<accession>A0ABV5WE77</accession>
<dbReference type="EMBL" id="JBHMAF010000038">
    <property type="protein sequence ID" value="MFB9758681.1"/>
    <property type="molecule type" value="Genomic_DNA"/>
</dbReference>
<protein>
    <submittedName>
        <fullName evidence="2">Uncharacterized protein</fullName>
    </submittedName>
</protein>
<name>A0ABV5WE77_9BACI</name>
<evidence type="ECO:0000313" key="3">
    <source>
        <dbReference type="Proteomes" id="UP001589609"/>
    </source>
</evidence>
<dbReference type="RefSeq" id="WP_379948974.1">
    <property type="nucleotide sequence ID" value="NZ_JBHMAF010000038.1"/>
</dbReference>
<organism evidence="2 3">
    <name type="scientific">Ectobacillus funiculus</name>
    <dbReference type="NCBI Taxonomy" id="137993"/>
    <lineage>
        <taxon>Bacteria</taxon>
        <taxon>Bacillati</taxon>
        <taxon>Bacillota</taxon>
        <taxon>Bacilli</taxon>
        <taxon>Bacillales</taxon>
        <taxon>Bacillaceae</taxon>
        <taxon>Ectobacillus</taxon>
    </lineage>
</organism>
<evidence type="ECO:0000256" key="1">
    <source>
        <dbReference type="SAM" id="MobiDB-lite"/>
    </source>
</evidence>
<proteinExistence type="predicted"/>
<reference evidence="2 3" key="1">
    <citation type="submission" date="2024-09" db="EMBL/GenBank/DDBJ databases">
        <authorList>
            <person name="Sun Q."/>
            <person name="Mori K."/>
        </authorList>
    </citation>
    <scope>NUCLEOTIDE SEQUENCE [LARGE SCALE GENOMIC DNA]</scope>
    <source>
        <strain evidence="2 3">JCM 11201</strain>
    </source>
</reference>